<organism evidence="7 8">
    <name type="scientific">Fictibacillus aquaticus</name>
    <dbReference type="NCBI Taxonomy" id="2021314"/>
    <lineage>
        <taxon>Bacteria</taxon>
        <taxon>Bacillati</taxon>
        <taxon>Bacillota</taxon>
        <taxon>Bacilli</taxon>
        <taxon>Bacillales</taxon>
        <taxon>Fictibacillaceae</taxon>
        <taxon>Fictibacillus</taxon>
    </lineage>
</organism>
<name>A0A235FF82_9BACL</name>
<dbReference type="NCBIfam" id="TIGR02937">
    <property type="entry name" value="sigma70-ECF"/>
    <property type="match status" value="1"/>
</dbReference>
<dbReference type="InterPro" id="IPR036388">
    <property type="entry name" value="WH-like_DNA-bd_sf"/>
</dbReference>
<dbReference type="Pfam" id="PF08281">
    <property type="entry name" value="Sigma70_r4_2"/>
    <property type="match status" value="1"/>
</dbReference>
<dbReference type="InterPro" id="IPR013325">
    <property type="entry name" value="RNA_pol_sigma_r2"/>
</dbReference>
<dbReference type="Proteomes" id="UP000215059">
    <property type="component" value="Unassembled WGS sequence"/>
</dbReference>
<dbReference type="SUPFAM" id="SSF88659">
    <property type="entry name" value="Sigma3 and sigma4 domains of RNA polymerase sigma factors"/>
    <property type="match status" value="1"/>
</dbReference>
<keyword evidence="2" id="KW-0805">Transcription regulation</keyword>
<accession>A0A235FF82</accession>
<evidence type="ECO:0000313" key="7">
    <source>
        <dbReference type="EMBL" id="OYD59653.1"/>
    </source>
</evidence>
<keyword evidence="3" id="KW-0731">Sigma factor</keyword>
<dbReference type="PANTHER" id="PTHR43133">
    <property type="entry name" value="RNA POLYMERASE ECF-TYPE SIGMA FACTO"/>
    <property type="match status" value="1"/>
</dbReference>
<dbReference type="InterPro" id="IPR039425">
    <property type="entry name" value="RNA_pol_sigma-70-like"/>
</dbReference>
<comment type="similarity">
    <text evidence="1">Belongs to the sigma-70 factor family. ECF subfamily.</text>
</comment>
<dbReference type="CDD" id="cd06171">
    <property type="entry name" value="Sigma70_r4"/>
    <property type="match status" value="1"/>
</dbReference>
<gene>
    <name evidence="7" type="ORF">CGZ90_07135</name>
</gene>
<dbReference type="OrthoDB" id="9784272at2"/>
<evidence type="ECO:0000313" key="8">
    <source>
        <dbReference type="Proteomes" id="UP000215059"/>
    </source>
</evidence>
<dbReference type="EMBL" id="NOII01000001">
    <property type="protein sequence ID" value="OYD59653.1"/>
    <property type="molecule type" value="Genomic_DNA"/>
</dbReference>
<proteinExistence type="inferred from homology"/>
<dbReference type="GO" id="GO:0006352">
    <property type="term" value="P:DNA-templated transcription initiation"/>
    <property type="evidence" value="ECO:0007669"/>
    <property type="project" value="InterPro"/>
</dbReference>
<dbReference type="PANTHER" id="PTHR43133:SF62">
    <property type="entry name" value="RNA POLYMERASE SIGMA FACTOR SIGZ"/>
    <property type="match status" value="1"/>
</dbReference>
<reference evidence="7 8" key="1">
    <citation type="submission" date="2017-07" db="EMBL/GenBank/DDBJ databases">
        <title>Fictibacillus sp. nov. GDSW-R2A3 Genome sequencing and assembly.</title>
        <authorList>
            <person name="Mayilraj S."/>
        </authorList>
    </citation>
    <scope>NUCLEOTIDE SEQUENCE [LARGE SCALE GENOMIC DNA]</scope>
    <source>
        <strain evidence="7 8">GDSW-R2A3</strain>
    </source>
</reference>
<dbReference type="Gene3D" id="1.10.1740.10">
    <property type="match status" value="1"/>
</dbReference>
<evidence type="ECO:0000256" key="4">
    <source>
        <dbReference type="ARBA" id="ARBA00023163"/>
    </source>
</evidence>
<dbReference type="RefSeq" id="WP_094251615.1">
    <property type="nucleotide sequence ID" value="NZ_JBHLXL010000001.1"/>
</dbReference>
<dbReference type="AlphaFoldDB" id="A0A235FF82"/>
<keyword evidence="4" id="KW-0804">Transcription</keyword>
<evidence type="ECO:0000256" key="1">
    <source>
        <dbReference type="ARBA" id="ARBA00010641"/>
    </source>
</evidence>
<comment type="caution">
    <text evidence="7">The sequence shown here is derived from an EMBL/GenBank/DDBJ whole genome shotgun (WGS) entry which is preliminary data.</text>
</comment>
<dbReference type="InterPro" id="IPR013324">
    <property type="entry name" value="RNA_pol_sigma_r3/r4-like"/>
</dbReference>
<evidence type="ECO:0000256" key="2">
    <source>
        <dbReference type="ARBA" id="ARBA00023015"/>
    </source>
</evidence>
<evidence type="ECO:0000259" key="6">
    <source>
        <dbReference type="Pfam" id="PF08281"/>
    </source>
</evidence>
<dbReference type="Gene3D" id="1.10.10.10">
    <property type="entry name" value="Winged helix-like DNA-binding domain superfamily/Winged helix DNA-binding domain"/>
    <property type="match status" value="1"/>
</dbReference>
<dbReference type="GO" id="GO:0016987">
    <property type="term" value="F:sigma factor activity"/>
    <property type="evidence" value="ECO:0007669"/>
    <property type="project" value="UniProtKB-KW"/>
</dbReference>
<dbReference type="InterPro" id="IPR013249">
    <property type="entry name" value="RNA_pol_sigma70_r4_t2"/>
</dbReference>
<keyword evidence="8" id="KW-1185">Reference proteome</keyword>
<feature type="domain" description="RNA polymerase sigma-70 region 2" evidence="5">
    <location>
        <begin position="24"/>
        <end position="92"/>
    </location>
</feature>
<dbReference type="SUPFAM" id="SSF88946">
    <property type="entry name" value="Sigma2 domain of RNA polymerase sigma factors"/>
    <property type="match status" value="1"/>
</dbReference>
<dbReference type="Pfam" id="PF04542">
    <property type="entry name" value="Sigma70_r2"/>
    <property type="match status" value="1"/>
</dbReference>
<protein>
    <submittedName>
        <fullName evidence="7">RNA polymerase subunit sigma-70</fullName>
    </submittedName>
</protein>
<evidence type="ECO:0000256" key="3">
    <source>
        <dbReference type="ARBA" id="ARBA00023082"/>
    </source>
</evidence>
<dbReference type="GO" id="GO:0003677">
    <property type="term" value="F:DNA binding"/>
    <property type="evidence" value="ECO:0007669"/>
    <property type="project" value="InterPro"/>
</dbReference>
<evidence type="ECO:0000259" key="5">
    <source>
        <dbReference type="Pfam" id="PF04542"/>
    </source>
</evidence>
<feature type="domain" description="RNA polymerase sigma factor 70 region 4 type 2" evidence="6">
    <location>
        <begin position="120"/>
        <end position="173"/>
    </location>
</feature>
<dbReference type="InterPro" id="IPR014284">
    <property type="entry name" value="RNA_pol_sigma-70_dom"/>
</dbReference>
<dbReference type="InterPro" id="IPR007627">
    <property type="entry name" value="RNA_pol_sigma70_r2"/>
</dbReference>
<sequence>MGTISDFELYERIQKDDREALELLYERYEKLLYSFAFKILQQKELSEDAVQEVFIKIWRNKRTYSKEKGKFSSWMLTVTRNACIDLLRKRSKTETELSDENLQIPASENVEKTVEWREEREQLQSAISTLSEEQKKMVELFYFKGESQQKISESCGVPLGTVKGRIRLALQHLRKKYNEGRDKYGQEPM</sequence>